<organism evidence="2 3">
    <name type="scientific">Hymenobacter aquaticus</name>
    <dbReference type="NCBI Taxonomy" id="1867101"/>
    <lineage>
        <taxon>Bacteria</taxon>
        <taxon>Pseudomonadati</taxon>
        <taxon>Bacteroidota</taxon>
        <taxon>Cytophagia</taxon>
        <taxon>Cytophagales</taxon>
        <taxon>Hymenobacteraceae</taxon>
        <taxon>Hymenobacter</taxon>
    </lineage>
</organism>
<comment type="caution">
    <text evidence="2">The sequence shown here is derived from an EMBL/GenBank/DDBJ whole genome shotgun (WGS) entry which is preliminary data.</text>
</comment>
<dbReference type="AlphaFoldDB" id="A0A4Z0PVK2"/>
<dbReference type="EMBL" id="SRLC01000002">
    <property type="protein sequence ID" value="TGE21329.1"/>
    <property type="molecule type" value="Genomic_DNA"/>
</dbReference>
<evidence type="ECO:0000313" key="2">
    <source>
        <dbReference type="EMBL" id="TGE21329.1"/>
    </source>
</evidence>
<sequence length="496" mass="53323">MVLKPAPRPRLFFHSAFPLSNPIGMLSTFTKSLLMAGALLTLGHTVAAQTLYDNFETTRRVSYSFTSGVFTQPTANPFPSAANNSASVARYVRNAAEQFDVILINPQAPRLADVTPYLTGAKKISLKVYSPAAGRAMQIVIQNKTKSATGYPNGNVGGTFNATTTVANAWETLTFTYTAGGPGAFDPTALPTEADQLVLLIEPATNSGATYILDDITGPELATSAPVVDQLYENFENVRLLNYVLKKSNGGFNGDTLNNAPSTANNSARVGRYTRSNQQFDVLVVRPKQRPADVSAYLTNAKQMTMKVFSPAPGIPFQITMQDSTRAGATNYPAGRHSEYVATTTATNAWETLVFNNVSRPDATVSSTSVNELVLLIAPNTTTKRRVYLDDWYGPTLLTATPTTAARPAGAELAASWPNPAADYTNISFSLAKPTTVTLAVYDAQGRRVAVLLDAQTRLTGEHTVTLPTTNLASGLYHYRLEVGDRAVSRAFSVTH</sequence>
<feature type="domain" description="Secretion system C-terminal sorting" evidence="1">
    <location>
        <begin position="417"/>
        <end position="488"/>
    </location>
</feature>
<dbReference type="Pfam" id="PF18962">
    <property type="entry name" value="Por_Secre_tail"/>
    <property type="match status" value="1"/>
</dbReference>
<name>A0A4Z0PVK2_9BACT</name>
<keyword evidence="3" id="KW-1185">Reference proteome</keyword>
<proteinExistence type="predicted"/>
<dbReference type="Gene3D" id="2.60.120.260">
    <property type="entry name" value="Galactose-binding domain-like"/>
    <property type="match status" value="1"/>
</dbReference>
<reference evidence="2 3" key="1">
    <citation type="submission" date="2019-04" db="EMBL/GenBank/DDBJ databases">
        <authorList>
            <person name="Feng G."/>
            <person name="Zhang J."/>
            <person name="Zhu H."/>
        </authorList>
    </citation>
    <scope>NUCLEOTIDE SEQUENCE [LARGE SCALE GENOMIC DNA]</scope>
    <source>
        <strain evidence="2 3">JCM 31653</strain>
    </source>
</reference>
<protein>
    <submittedName>
        <fullName evidence="2">T9SS type A sorting domain-containing protein</fullName>
    </submittedName>
</protein>
<dbReference type="NCBIfam" id="TIGR04183">
    <property type="entry name" value="Por_Secre_tail"/>
    <property type="match status" value="1"/>
</dbReference>
<evidence type="ECO:0000313" key="3">
    <source>
        <dbReference type="Proteomes" id="UP000297549"/>
    </source>
</evidence>
<gene>
    <name evidence="2" type="ORF">E5K00_13645</name>
</gene>
<dbReference type="Proteomes" id="UP000297549">
    <property type="component" value="Unassembled WGS sequence"/>
</dbReference>
<accession>A0A4Z0PVK2</accession>
<dbReference type="OrthoDB" id="5381604at2"/>
<evidence type="ECO:0000259" key="1">
    <source>
        <dbReference type="Pfam" id="PF18962"/>
    </source>
</evidence>
<dbReference type="InterPro" id="IPR026444">
    <property type="entry name" value="Secre_tail"/>
</dbReference>